<keyword evidence="2" id="KW-0812">Transmembrane</keyword>
<keyword evidence="5" id="KW-1185">Reference proteome</keyword>
<keyword evidence="2" id="KW-1133">Transmembrane helix</keyword>
<dbReference type="AlphaFoldDB" id="A0A512N4C7"/>
<dbReference type="EMBL" id="BKAJ01000018">
    <property type="protein sequence ID" value="GEP53839.1"/>
    <property type="molecule type" value="Genomic_DNA"/>
</dbReference>
<evidence type="ECO:0000313" key="4">
    <source>
        <dbReference type="EMBL" id="GEP53839.1"/>
    </source>
</evidence>
<proteinExistence type="predicted"/>
<keyword evidence="2" id="KW-0472">Membrane</keyword>
<organism evidence="4 5">
    <name type="scientific">Reyranella soli</name>
    <dbReference type="NCBI Taxonomy" id="1230389"/>
    <lineage>
        <taxon>Bacteria</taxon>
        <taxon>Pseudomonadati</taxon>
        <taxon>Pseudomonadota</taxon>
        <taxon>Alphaproteobacteria</taxon>
        <taxon>Hyphomicrobiales</taxon>
        <taxon>Reyranellaceae</taxon>
        <taxon>Reyranella</taxon>
    </lineage>
</organism>
<dbReference type="OrthoDB" id="8417456at2"/>
<accession>A0A512N4C7</accession>
<feature type="region of interest" description="Disordered" evidence="1">
    <location>
        <begin position="957"/>
        <end position="979"/>
    </location>
</feature>
<sequence>MPNPNALVARVSRVGPTAPAATPPTVAVAAAPERIAIDFEGDRSAVLPPGRRARTWRDMLEFTRTSNLPAYVEIDPETTVITRVLIPFRARVLTLQSVGENIEVTFVESHARHHLLRSNPDFQDMLNKLEGGRIDGIELLVTASRDEHEIIDVRPPPTGDPAVDAYEDPPPSVVSEAQATQLFNDMAALTCDPFTVPSPCIPFLFPDDGCYARAHEMCRLMRLQGIEAEKIWIFGGLHPATSNHPDCAVGWWYHVAPTLLVNTMAGTEKRVIDPSLMSGPATENDWRTRQADPAATFEYTDQRPFWPHNGGNDDDYSLTNQYLQEKRLLLQDRVNDYGALPFACPIVKQLQFIVDRSTFGQDEATAMLANANPAVIHAALFITLDGFTPQELGITAATPTMPPSIKPALNVNPVPAQMEIRAAQMSLEDPVHLIRRQRITWIYEVRFTGTGAFGFVGDTQTLNLTATMSGQAASASLLLIKQPNPFEIDGQTHWLSTDLRVFQINQGQSKFAATMGATPADAPAFIQQVVNNLNSGATGGQTFDNDLSTNQQTSKLELAEAVSGTKVFNFAVARVRYIGTLQAADVRVFFRLFPVSTTSLAYDTATAYRRGGMGGTTVPLLGLNGGNLASIPCFAAARVDSATTALDAQTDATNLKTIPASPTERHVYFGAWLDINQTAPQFPLNAAPPDGPWAANRKSVQELVRGQHQCLVAEIVFDPAPIPSNANPGTSDKLAQRNLAIVESSNPGVVGSRRIPQTFEIRPTSDRLPAEALADELMIDWGRTPVGSIATLHLPTMNAEEVLEMAARTYRTDHLALIDEHTLQIRTGGMSWIPLSRGVDVNVPGMLTIDLPPTVRAGQAFTVVVRQVTGQVARAPGVVALAAATGRFGRHVLGSFQITIPVRHKEVLLAPEQRLLSTLRWIERSIPSNDRWYTTFQRYVRQVAMRVDGLGGDSTAVTPSPSGDWQVPGPGPGPGPTTPGSVTCRSFAITVAALLAMLVILLGIGTSAVQIVLAVLALVLLVVVGHGWVTTCRPSIGRLLMTLGLGLVAGVILLLLLRAGGP</sequence>
<dbReference type="InterPro" id="IPR041325">
    <property type="entry name" value="Gln_deamidase_2"/>
</dbReference>
<evidence type="ECO:0000259" key="3">
    <source>
        <dbReference type="Pfam" id="PF18626"/>
    </source>
</evidence>
<dbReference type="Gene3D" id="3.10.620.30">
    <property type="match status" value="1"/>
</dbReference>
<feature type="transmembrane region" description="Helical" evidence="2">
    <location>
        <begin position="1035"/>
        <end position="1057"/>
    </location>
</feature>
<dbReference type="RefSeq" id="WP_147146856.1">
    <property type="nucleotide sequence ID" value="NZ_BKAJ01000018.1"/>
</dbReference>
<evidence type="ECO:0000256" key="2">
    <source>
        <dbReference type="SAM" id="Phobius"/>
    </source>
</evidence>
<protein>
    <recommendedName>
        <fullName evidence="3">Protein glutaminase domain-containing protein</fullName>
    </recommendedName>
</protein>
<name>A0A512N4C7_9HYPH</name>
<feature type="transmembrane region" description="Helical" evidence="2">
    <location>
        <begin position="986"/>
        <end position="1004"/>
    </location>
</feature>
<gene>
    <name evidence="4" type="ORF">RSO01_10050</name>
</gene>
<dbReference type="Proteomes" id="UP000321058">
    <property type="component" value="Unassembled WGS sequence"/>
</dbReference>
<evidence type="ECO:0000256" key="1">
    <source>
        <dbReference type="SAM" id="MobiDB-lite"/>
    </source>
</evidence>
<feature type="transmembrane region" description="Helical" evidence="2">
    <location>
        <begin position="1011"/>
        <end position="1029"/>
    </location>
</feature>
<reference evidence="4 5" key="1">
    <citation type="submission" date="2019-07" db="EMBL/GenBank/DDBJ databases">
        <title>Whole genome shotgun sequence of Reyranella soli NBRC 108950.</title>
        <authorList>
            <person name="Hosoyama A."/>
            <person name="Uohara A."/>
            <person name="Ohji S."/>
            <person name="Ichikawa N."/>
        </authorList>
    </citation>
    <scope>NUCLEOTIDE SEQUENCE [LARGE SCALE GENOMIC DNA]</scope>
    <source>
        <strain evidence="4 5">NBRC 108950</strain>
    </source>
</reference>
<dbReference type="Pfam" id="PF18626">
    <property type="entry name" value="Gln_deamidase_2"/>
    <property type="match status" value="1"/>
</dbReference>
<feature type="domain" description="Protein glutaminase" evidence="3">
    <location>
        <begin position="180"/>
        <end position="288"/>
    </location>
</feature>
<evidence type="ECO:0000313" key="5">
    <source>
        <dbReference type="Proteomes" id="UP000321058"/>
    </source>
</evidence>
<comment type="caution">
    <text evidence="4">The sequence shown here is derived from an EMBL/GenBank/DDBJ whole genome shotgun (WGS) entry which is preliminary data.</text>
</comment>